<accession>A0A2T2XAL1</accession>
<dbReference type="InterPro" id="IPR056792">
    <property type="entry name" value="PRC_RimM"/>
</dbReference>
<evidence type="ECO:0000259" key="6">
    <source>
        <dbReference type="Pfam" id="PF01782"/>
    </source>
</evidence>
<reference evidence="8 9" key="1">
    <citation type="journal article" date="2014" name="BMC Genomics">
        <title>Comparison of environmental and isolate Sulfobacillus genomes reveals diverse carbon, sulfur, nitrogen, and hydrogen metabolisms.</title>
        <authorList>
            <person name="Justice N.B."/>
            <person name="Norman A."/>
            <person name="Brown C.T."/>
            <person name="Singh A."/>
            <person name="Thomas B.C."/>
            <person name="Banfield J.F."/>
        </authorList>
    </citation>
    <scope>NUCLEOTIDE SEQUENCE [LARGE SCALE GENOMIC DNA]</scope>
    <source>
        <strain evidence="8">AMDSBA1</strain>
    </source>
</reference>
<dbReference type="AlphaFoldDB" id="A0A2T2XAL1"/>
<dbReference type="Pfam" id="PF24986">
    <property type="entry name" value="PRC_RimM"/>
    <property type="match status" value="1"/>
</dbReference>
<evidence type="ECO:0000256" key="2">
    <source>
        <dbReference type="ARBA" id="ARBA00022517"/>
    </source>
</evidence>
<feature type="domain" description="Ribosome maturation factor RimM PRC barrel" evidence="7">
    <location>
        <begin position="102"/>
        <end position="172"/>
    </location>
</feature>
<sequence length="176" mass="19677">MRNSDWSEFVAVGEITTPHGLNGAFRVFPTTDFPDRLLKRKTIWVASLSGPQTIRMAKFHPPVVILQLEGITTREEAETLRGEIVYVPINSLPPLGPQEYYWFQLQGLHVLNDDTKEIIGTVSKMIRTGANQDVFEVVRPEKAPLLIPALKSVVTRVSLEEGIMTVKLPEGLDDSP</sequence>
<dbReference type="NCBIfam" id="TIGR02273">
    <property type="entry name" value="16S_RimM"/>
    <property type="match status" value="1"/>
</dbReference>
<dbReference type="Proteomes" id="UP000242699">
    <property type="component" value="Unassembled WGS sequence"/>
</dbReference>
<dbReference type="Pfam" id="PF01782">
    <property type="entry name" value="RimM"/>
    <property type="match status" value="1"/>
</dbReference>
<dbReference type="InterPro" id="IPR011961">
    <property type="entry name" value="RimM"/>
</dbReference>
<keyword evidence="3 5" id="KW-0698">rRNA processing</keyword>
<evidence type="ECO:0000256" key="3">
    <source>
        <dbReference type="ARBA" id="ARBA00022552"/>
    </source>
</evidence>
<dbReference type="PANTHER" id="PTHR33692:SF1">
    <property type="entry name" value="RIBOSOME MATURATION FACTOR RIMM"/>
    <property type="match status" value="1"/>
</dbReference>
<dbReference type="GO" id="GO:0043022">
    <property type="term" value="F:ribosome binding"/>
    <property type="evidence" value="ECO:0007669"/>
    <property type="project" value="InterPro"/>
</dbReference>
<evidence type="ECO:0000256" key="5">
    <source>
        <dbReference type="HAMAP-Rule" id="MF_00014"/>
    </source>
</evidence>
<gene>
    <name evidence="5 8" type="primary">rimM</name>
    <name evidence="8" type="ORF">C7B43_01975</name>
</gene>
<dbReference type="PANTHER" id="PTHR33692">
    <property type="entry name" value="RIBOSOME MATURATION FACTOR RIMM"/>
    <property type="match status" value="1"/>
</dbReference>
<keyword evidence="1 5" id="KW-0963">Cytoplasm</keyword>
<dbReference type="EMBL" id="PXYT01000002">
    <property type="protein sequence ID" value="PSR31486.1"/>
    <property type="molecule type" value="Genomic_DNA"/>
</dbReference>
<keyword evidence="2 5" id="KW-0690">Ribosome biogenesis</keyword>
<evidence type="ECO:0000313" key="9">
    <source>
        <dbReference type="Proteomes" id="UP000242699"/>
    </source>
</evidence>
<feature type="domain" description="RimM N-terminal" evidence="6">
    <location>
        <begin position="12"/>
        <end position="89"/>
    </location>
</feature>
<evidence type="ECO:0000259" key="7">
    <source>
        <dbReference type="Pfam" id="PF24986"/>
    </source>
</evidence>
<comment type="similarity">
    <text evidence="5">Belongs to the RimM family.</text>
</comment>
<evidence type="ECO:0000256" key="4">
    <source>
        <dbReference type="ARBA" id="ARBA00023186"/>
    </source>
</evidence>
<dbReference type="Gene3D" id="2.40.30.60">
    <property type="entry name" value="RimM"/>
    <property type="match status" value="1"/>
</dbReference>
<proteinExistence type="inferred from homology"/>
<dbReference type="GO" id="GO:0006364">
    <property type="term" value="P:rRNA processing"/>
    <property type="evidence" value="ECO:0007669"/>
    <property type="project" value="UniProtKB-UniRule"/>
</dbReference>
<comment type="subunit">
    <text evidence="5">Binds ribosomal protein uS19.</text>
</comment>
<comment type="caution">
    <text evidence="8">The sequence shown here is derived from an EMBL/GenBank/DDBJ whole genome shotgun (WGS) entry which is preliminary data.</text>
</comment>
<dbReference type="GO" id="GO:0005840">
    <property type="term" value="C:ribosome"/>
    <property type="evidence" value="ECO:0007669"/>
    <property type="project" value="InterPro"/>
</dbReference>
<evidence type="ECO:0000313" key="8">
    <source>
        <dbReference type="EMBL" id="PSR31486.1"/>
    </source>
</evidence>
<dbReference type="HAMAP" id="MF_00014">
    <property type="entry name" value="Ribosome_mat_RimM"/>
    <property type="match status" value="1"/>
</dbReference>
<dbReference type="InterPro" id="IPR036976">
    <property type="entry name" value="RimM_N_sf"/>
</dbReference>
<dbReference type="Gene3D" id="2.30.30.240">
    <property type="entry name" value="PRC-barrel domain"/>
    <property type="match status" value="1"/>
</dbReference>
<dbReference type="SUPFAM" id="SSF50447">
    <property type="entry name" value="Translation proteins"/>
    <property type="match status" value="1"/>
</dbReference>
<comment type="subcellular location">
    <subcellularLocation>
        <location evidence="5">Cytoplasm</location>
    </subcellularLocation>
</comment>
<dbReference type="InterPro" id="IPR011033">
    <property type="entry name" value="PRC_barrel-like_sf"/>
</dbReference>
<dbReference type="InterPro" id="IPR009000">
    <property type="entry name" value="Transl_B-barrel_sf"/>
</dbReference>
<dbReference type="SUPFAM" id="SSF50346">
    <property type="entry name" value="PRC-barrel domain"/>
    <property type="match status" value="1"/>
</dbReference>
<keyword evidence="4 5" id="KW-0143">Chaperone</keyword>
<dbReference type="GO" id="GO:0042274">
    <property type="term" value="P:ribosomal small subunit biogenesis"/>
    <property type="evidence" value="ECO:0007669"/>
    <property type="project" value="UniProtKB-UniRule"/>
</dbReference>
<dbReference type="InterPro" id="IPR002676">
    <property type="entry name" value="RimM_N"/>
</dbReference>
<organism evidence="8 9">
    <name type="scientific">Sulfobacillus benefaciens</name>
    <dbReference type="NCBI Taxonomy" id="453960"/>
    <lineage>
        <taxon>Bacteria</taxon>
        <taxon>Bacillati</taxon>
        <taxon>Bacillota</taxon>
        <taxon>Clostridia</taxon>
        <taxon>Eubacteriales</taxon>
        <taxon>Clostridiales Family XVII. Incertae Sedis</taxon>
        <taxon>Sulfobacillus</taxon>
    </lineage>
</organism>
<comment type="domain">
    <text evidence="5">The PRC barrel domain binds ribosomal protein uS19.</text>
</comment>
<dbReference type="GO" id="GO:0005737">
    <property type="term" value="C:cytoplasm"/>
    <property type="evidence" value="ECO:0007669"/>
    <property type="project" value="UniProtKB-SubCell"/>
</dbReference>
<evidence type="ECO:0000256" key="1">
    <source>
        <dbReference type="ARBA" id="ARBA00022490"/>
    </source>
</evidence>
<comment type="function">
    <text evidence="5">An accessory protein needed during the final step in the assembly of 30S ribosomal subunit, possibly for assembly of the head region. Essential for efficient processing of 16S rRNA. May be needed both before and after RbfA during the maturation of 16S rRNA. It has affinity for free ribosomal 30S subunits but not for 70S ribosomes.</text>
</comment>
<name>A0A2T2XAL1_9FIRM</name>
<protein>
    <recommendedName>
        <fullName evidence="5">Ribosome maturation factor RimM</fullName>
    </recommendedName>
</protein>